<gene>
    <name evidence="8" type="ORF">B0T17DRAFT_590209</name>
</gene>
<feature type="compositionally biased region" description="Low complexity" evidence="6">
    <location>
        <begin position="471"/>
        <end position="481"/>
    </location>
</feature>
<dbReference type="PROSITE" id="PS50217">
    <property type="entry name" value="BZIP"/>
    <property type="match status" value="1"/>
</dbReference>
<sequence length="646" mass="69420">MSQRGPAPRPASRRSSQSSAKDSASSPPYQQRNPRRQDEPHPQPPPHHEHGGFPVNEWDGRNQQQLGNRTSGVHNILNPPDSRANLAGSAPSLSRPPTREGSPRAEMGSGHYGGRGGSPPRHYGFQRQGAVTPQQLGNPMIPSSSATQAPPAPPPSSDRGSPSAVHPYPLTATRRILTPKSPRTSSLGRAASLRSVDTQHLATGLPPHASRNMPPHEVSPLGGSHALVGSHQYPSPIQGQGQAAPPPPPPPPPRPSSGLSRSLSQPSLSHGHPSGSPKEPLPPSKLSRELGGRPTVYSSTSPFSSSGMGGSGYLGSMSSGSSGSRGLQMTEGHQHLLTITPTHGEEIVVPVDVHQASKQADEKRQRNAGASARFRQRKKEKEKEQQQGMQKLENQNRDLERKIEELEERNHELQAERDFYRNERNRLRDIVARTPGLSEWADRGATSPASSRSVRSFAAPETSPHDVPLSLPHQQLQQQQHQHQHPHQHAFSPHAQSHSHAHPHPHPPPSPYGDPSMLEPPTRRRRTESEPQLSIASYGPNTPTSLPPIPHPGYGVSQPPLLSGSPGSARLPPLRFDQHTLSMSEQSQGPGPGAASAPHPPPLPSQAQQGQTQSGSPYLPYGRAPYETGWVNDPRGPPPGSEGGPR</sequence>
<comment type="caution">
    <text evidence="8">The sequence shown here is derived from an EMBL/GenBank/DDBJ whole genome shotgun (WGS) entry which is preliminary data.</text>
</comment>
<proteinExistence type="predicted"/>
<dbReference type="SUPFAM" id="SSF57959">
    <property type="entry name" value="Leucine zipper domain"/>
    <property type="match status" value="1"/>
</dbReference>
<dbReference type="AlphaFoldDB" id="A0AA39XBD7"/>
<evidence type="ECO:0000256" key="1">
    <source>
        <dbReference type="ARBA" id="ARBA00004123"/>
    </source>
</evidence>
<evidence type="ECO:0000313" key="8">
    <source>
        <dbReference type="EMBL" id="KAK0630809.1"/>
    </source>
</evidence>
<evidence type="ECO:0000256" key="2">
    <source>
        <dbReference type="ARBA" id="ARBA00023015"/>
    </source>
</evidence>
<reference evidence="8" key="1">
    <citation type="submission" date="2023-06" db="EMBL/GenBank/DDBJ databases">
        <title>Genome-scale phylogeny and comparative genomics of the fungal order Sordariales.</title>
        <authorList>
            <consortium name="Lawrence Berkeley National Laboratory"/>
            <person name="Hensen N."/>
            <person name="Bonometti L."/>
            <person name="Westerberg I."/>
            <person name="Brannstrom I.O."/>
            <person name="Guillou S."/>
            <person name="Cros-Aarteil S."/>
            <person name="Calhoun S."/>
            <person name="Haridas S."/>
            <person name="Kuo A."/>
            <person name="Mondo S."/>
            <person name="Pangilinan J."/>
            <person name="Riley R."/>
            <person name="LaButti K."/>
            <person name="Andreopoulos B."/>
            <person name="Lipzen A."/>
            <person name="Chen C."/>
            <person name="Yanf M."/>
            <person name="Daum C."/>
            <person name="Ng V."/>
            <person name="Clum A."/>
            <person name="Steindorff A."/>
            <person name="Ohm R."/>
            <person name="Martin F."/>
            <person name="Silar P."/>
            <person name="Natvig D."/>
            <person name="Lalanne C."/>
            <person name="Gautier V."/>
            <person name="Ament-velasquez S.L."/>
            <person name="Kruys A."/>
            <person name="Hutchinson M.I."/>
            <person name="Powell A.J."/>
            <person name="Barry K."/>
            <person name="Miller A.N."/>
            <person name="Grigoriev I.V."/>
            <person name="Debuchy R."/>
            <person name="Gladieux P."/>
            <person name="Thoren M.H."/>
            <person name="Johannesson H."/>
        </authorList>
    </citation>
    <scope>NUCLEOTIDE SEQUENCE</scope>
    <source>
        <strain evidence="8">SMH3391-2</strain>
    </source>
</reference>
<accession>A0AA39XBD7</accession>
<dbReference type="GO" id="GO:0001228">
    <property type="term" value="F:DNA-binding transcription activator activity, RNA polymerase II-specific"/>
    <property type="evidence" value="ECO:0007669"/>
    <property type="project" value="TreeGrafter"/>
</dbReference>
<dbReference type="PANTHER" id="PTHR13044">
    <property type="entry name" value="ACTIVATING TRANSCRIPTION FACTOR ATF 4/5"/>
    <property type="match status" value="1"/>
</dbReference>
<keyword evidence="4" id="KW-0804">Transcription</keyword>
<dbReference type="Pfam" id="PF07716">
    <property type="entry name" value="bZIP_2"/>
    <property type="match status" value="1"/>
</dbReference>
<feature type="domain" description="BZIP" evidence="7">
    <location>
        <begin position="357"/>
        <end position="416"/>
    </location>
</feature>
<dbReference type="PANTHER" id="PTHR13044:SF14">
    <property type="entry name" value="CRYPTOCEPHAL, ISOFORM A"/>
    <property type="match status" value="1"/>
</dbReference>
<dbReference type="Proteomes" id="UP001174934">
    <property type="component" value="Unassembled WGS sequence"/>
</dbReference>
<name>A0AA39XBD7_9PEZI</name>
<organism evidence="8 9">
    <name type="scientific">Bombardia bombarda</name>
    <dbReference type="NCBI Taxonomy" id="252184"/>
    <lineage>
        <taxon>Eukaryota</taxon>
        <taxon>Fungi</taxon>
        <taxon>Dikarya</taxon>
        <taxon>Ascomycota</taxon>
        <taxon>Pezizomycotina</taxon>
        <taxon>Sordariomycetes</taxon>
        <taxon>Sordariomycetidae</taxon>
        <taxon>Sordariales</taxon>
        <taxon>Lasiosphaeriaceae</taxon>
        <taxon>Bombardia</taxon>
    </lineage>
</organism>
<keyword evidence="9" id="KW-1185">Reference proteome</keyword>
<protein>
    <recommendedName>
        <fullName evidence="7">BZIP domain-containing protein</fullName>
    </recommendedName>
</protein>
<feature type="compositionally biased region" description="Low complexity" evidence="6">
    <location>
        <begin position="557"/>
        <end position="574"/>
    </location>
</feature>
<feature type="compositionally biased region" description="Polar residues" evidence="6">
    <location>
        <begin position="61"/>
        <end position="73"/>
    </location>
</feature>
<feature type="compositionally biased region" description="Low complexity" evidence="6">
    <location>
        <begin position="605"/>
        <end position="616"/>
    </location>
</feature>
<dbReference type="Gene3D" id="1.20.5.170">
    <property type="match status" value="1"/>
</dbReference>
<dbReference type="PROSITE" id="PS00036">
    <property type="entry name" value="BZIP_BASIC"/>
    <property type="match status" value="1"/>
</dbReference>
<feature type="compositionally biased region" description="Low complexity" evidence="6">
    <location>
        <begin position="13"/>
        <end position="28"/>
    </location>
</feature>
<evidence type="ECO:0000259" key="7">
    <source>
        <dbReference type="PROSITE" id="PS50217"/>
    </source>
</evidence>
<feature type="compositionally biased region" description="Pro residues" evidence="6">
    <location>
        <begin position="244"/>
        <end position="255"/>
    </location>
</feature>
<evidence type="ECO:0000256" key="6">
    <source>
        <dbReference type="SAM" id="MobiDB-lite"/>
    </source>
</evidence>
<dbReference type="GO" id="GO:0000977">
    <property type="term" value="F:RNA polymerase II transcription regulatory region sequence-specific DNA binding"/>
    <property type="evidence" value="ECO:0007669"/>
    <property type="project" value="TreeGrafter"/>
</dbReference>
<feature type="compositionally biased region" description="Polar residues" evidence="6">
    <location>
        <begin position="530"/>
        <end position="544"/>
    </location>
</feature>
<feature type="region of interest" description="Disordered" evidence="6">
    <location>
        <begin position="432"/>
        <end position="646"/>
    </location>
</feature>
<feature type="compositionally biased region" description="Basic and acidic residues" evidence="6">
    <location>
        <begin position="35"/>
        <end position="51"/>
    </location>
</feature>
<feature type="region of interest" description="Disordered" evidence="6">
    <location>
        <begin position="1"/>
        <end position="399"/>
    </location>
</feature>
<dbReference type="InterPro" id="IPR046347">
    <property type="entry name" value="bZIP_sf"/>
</dbReference>
<feature type="compositionally biased region" description="Low complexity" evidence="6">
    <location>
        <begin position="314"/>
        <end position="326"/>
    </location>
</feature>
<keyword evidence="2" id="KW-0805">Transcription regulation</keyword>
<feature type="compositionally biased region" description="Low complexity" evidence="6">
    <location>
        <begin position="256"/>
        <end position="278"/>
    </location>
</feature>
<keyword evidence="5" id="KW-0539">Nucleus</keyword>
<evidence type="ECO:0000256" key="4">
    <source>
        <dbReference type="ARBA" id="ARBA00023163"/>
    </source>
</evidence>
<keyword evidence="3" id="KW-0238">DNA-binding</keyword>
<feature type="compositionally biased region" description="Low complexity" evidence="6">
    <location>
        <begin position="586"/>
        <end position="597"/>
    </location>
</feature>
<comment type="subcellular location">
    <subcellularLocation>
        <location evidence="1">Nucleus</location>
    </subcellularLocation>
</comment>
<evidence type="ECO:0000256" key="3">
    <source>
        <dbReference type="ARBA" id="ARBA00023125"/>
    </source>
</evidence>
<feature type="compositionally biased region" description="Low complexity" evidence="6">
    <location>
        <begin position="234"/>
        <end position="243"/>
    </location>
</feature>
<dbReference type="GO" id="GO:0005634">
    <property type="term" value="C:nucleus"/>
    <property type="evidence" value="ECO:0007669"/>
    <property type="project" value="UniProtKB-SubCell"/>
</dbReference>
<dbReference type="EMBL" id="JAULSR010000002">
    <property type="protein sequence ID" value="KAK0630809.1"/>
    <property type="molecule type" value="Genomic_DNA"/>
</dbReference>
<evidence type="ECO:0000256" key="5">
    <source>
        <dbReference type="ARBA" id="ARBA00023242"/>
    </source>
</evidence>
<dbReference type="InterPro" id="IPR004827">
    <property type="entry name" value="bZIP"/>
</dbReference>
<evidence type="ECO:0000313" key="9">
    <source>
        <dbReference type="Proteomes" id="UP001174934"/>
    </source>
</evidence>